<feature type="domain" description="HpcH/HpaI aldolase/citrate lyase" evidence="4">
    <location>
        <begin position="6"/>
        <end position="226"/>
    </location>
</feature>
<dbReference type="Pfam" id="PF03328">
    <property type="entry name" value="HpcH_HpaI"/>
    <property type="match status" value="1"/>
</dbReference>
<evidence type="ECO:0000313" key="6">
    <source>
        <dbReference type="Proteomes" id="UP000184731"/>
    </source>
</evidence>
<dbReference type="Proteomes" id="UP000184731">
    <property type="component" value="Chromosome"/>
</dbReference>
<dbReference type="RefSeq" id="WP_148698322.1">
    <property type="nucleotide sequence ID" value="NZ_CP017834.1"/>
</dbReference>
<keyword evidence="6" id="KW-1185">Reference proteome</keyword>
<evidence type="ECO:0000313" key="5">
    <source>
        <dbReference type="EMBL" id="APJ04574.1"/>
    </source>
</evidence>
<dbReference type="AlphaFoldDB" id="A0A1L4D308"/>
<evidence type="ECO:0000256" key="2">
    <source>
        <dbReference type="ARBA" id="ARBA00022723"/>
    </source>
</evidence>
<evidence type="ECO:0000256" key="3">
    <source>
        <dbReference type="ARBA" id="ARBA00023239"/>
    </source>
</evidence>
<proteinExistence type="inferred from homology"/>
<dbReference type="GO" id="GO:0005737">
    <property type="term" value="C:cytoplasm"/>
    <property type="evidence" value="ECO:0007669"/>
    <property type="project" value="TreeGrafter"/>
</dbReference>
<keyword evidence="2" id="KW-0479">Metal-binding</keyword>
<reference evidence="5 6" key="1">
    <citation type="submission" date="2016-10" db="EMBL/GenBank/DDBJ databases">
        <title>Silvanigrella aquatica sp. nov., isolated from a freshwater lake located in the Black Forest, Germany, description of Silvanigrellaceae fam. nov., Silvanigrellales ord. nov., reclassification of the order Bdellovibrionales in the class Oligoflexia, reclassification of the families Bacteriovoracaceae and Halobacteriovoraceae in the new order Bacteriovoracales ord. nov., and reclassification of the family Pseudobacteriovoracaceae in the order Oligoflexiales.</title>
        <authorList>
            <person name="Hahn M.W."/>
            <person name="Schmidt J."/>
            <person name="Koll U."/>
            <person name="Rohde M."/>
            <person name="Verbag S."/>
            <person name="Pitt A."/>
            <person name="Nakai R."/>
            <person name="Naganuma T."/>
            <person name="Lang E."/>
        </authorList>
    </citation>
    <scope>NUCLEOTIDE SEQUENCE [LARGE SCALE GENOMIC DNA]</scope>
    <source>
        <strain evidence="5 6">MWH-Nonnen-W8red</strain>
    </source>
</reference>
<dbReference type="InterPro" id="IPR040442">
    <property type="entry name" value="Pyrv_kinase-like_dom_sf"/>
</dbReference>
<dbReference type="Gene3D" id="3.20.20.60">
    <property type="entry name" value="Phosphoenolpyruvate-binding domains"/>
    <property type="match status" value="1"/>
</dbReference>
<organism evidence="5 6">
    <name type="scientific">Silvanigrella aquatica</name>
    <dbReference type="NCBI Taxonomy" id="1915309"/>
    <lineage>
        <taxon>Bacteria</taxon>
        <taxon>Pseudomonadati</taxon>
        <taxon>Bdellovibrionota</taxon>
        <taxon>Oligoflexia</taxon>
        <taxon>Silvanigrellales</taxon>
        <taxon>Silvanigrellaceae</taxon>
        <taxon>Silvanigrella</taxon>
    </lineage>
</organism>
<dbReference type="GO" id="GO:0046872">
    <property type="term" value="F:metal ion binding"/>
    <property type="evidence" value="ECO:0007669"/>
    <property type="project" value="UniProtKB-KW"/>
</dbReference>
<dbReference type="PANTHER" id="PTHR30502">
    <property type="entry name" value="2-KETO-3-DEOXY-L-RHAMNONATE ALDOLASE"/>
    <property type="match status" value="1"/>
</dbReference>
<dbReference type="STRING" id="1915309.AXG55_11920"/>
<keyword evidence="3" id="KW-0456">Lyase</keyword>
<dbReference type="InterPro" id="IPR005000">
    <property type="entry name" value="Aldolase/citrate-lyase_domain"/>
</dbReference>
<dbReference type="KEGG" id="saqi:AXG55_11920"/>
<dbReference type="InterPro" id="IPR050251">
    <property type="entry name" value="HpcH-HpaI_aldolase"/>
</dbReference>
<dbReference type="InterPro" id="IPR015813">
    <property type="entry name" value="Pyrv/PenolPyrv_kinase-like_dom"/>
</dbReference>
<gene>
    <name evidence="5" type="ORF">AXG55_11920</name>
</gene>
<name>A0A1L4D308_9BACT</name>
<dbReference type="SUPFAM" id="SSF51621">
    <property type="entry name" value="Phosphoenolpyruvate/pyruvate domain"/>
    <property type="match status" value="1"/>
</dbReference>
<protein>
    <recommendedName>
        <fullName evidence="4">HpcH/HpaI aldolase/citrate lyase domain-containing protein</fullName>
    </recommendedName>
</protein>
<dbReference type="OrthoDB" id="9802624at2"/>
<dbReference type="EMBL" id="CP017834">
    <property type="protein sequence ID" value="APJ04574.1"/>
    <property type="molecule type" value="Genomic_DNA"/>
</dbReference>
<dbReference type="GO" id="GO:0016832">
    <property type="term" value="F:aldehyde-lyase activity"/>
    <property type="evidence" value="ECO:0007669"/>
    <property type="project" value="TreeGrafter"/>
</dbReference>
<dbReference type="PANTHER" id="PTHR30502:SF0">
    <property type="entry name" value="PHOSPHOENOLPYRUVATE CARBOXYLASE FAMILY PROTEIN"/>
    <property type="match status" value="1"/>
</dbReference>
<evidence type="ECO:0000259" key="4">
    <source>
        <dbReference type="Pfam" id="PF03328"/>
    </source>
</evidence>
<sequence>MKVSLGSWLTVLHPTIVDLMTDQKLDWFCVDIEHSPTSYLDLQNSISTIQLKGKKAFARVAQNTHYHLKFPLDAGVDGVIIPMVNSAEEARQAVSNCYYPPKGNRGVGLARAQKYGFAFQEHLQSNLKDLTAIVQIEHFKAVEQIDSILDIDGVAGVFIGPYDLSGSMGIPGQFDHPKMKEAIQRISNATIARNKILGVHIISPKFEQVEEFAQMGYNFIAFSIDTLFLGTAIREELSKIGR</sequence>
<comment type="similarity">
    <text evidence="1">Belongs to the HpcH/HpaI aldolase family.</text>
</comment>
<accession>A0A1L4D308</accession>
<evidence type="ECO:0000256" key="1">
    <source>
        <dbReference type="ARBA" id="ARBA00005568"/>
    </source>
</evidence>